<dbReference type="GO" id="GO:0005886">
    <property type="term" value="C:plasma membrane"/>
    <property type="evidence" value="ECO:0007669"/>
    <property type="project" value="UniProtKB-SubCell"/>
</dbReference>
<dbReference type="Pfam" id="PF11203">
    <property type="entry name" value="EccE"/>
    <property type="match status" value="1"/>
</dbReference>
<dbReference type="InterPro" id="IPR021368">
    <property type="entry name" value="T7SS_EccE"/>
</dbReference>
<evidence type="ECO:0000256" key="6">
    <source>
        <dbReference type="ARBA" id="ARBA00023136"/>
    </source>
</evidence>
<evidence type="ECO:0000256" key="8">
    <source>
        <dbReference type="SAM" id="Phobius"/>
    </source>
</evidence>
<evidence type="ECO:0000259" key="9">
    <source>
        <dbReference type="Pfam" id="PF11203"/>
    </source>
</evidence>
<sequence>MVSPTGTRSRSRERSGPPSGAAPGSAVRTEPSPPVRRAPAPAAVGPVTPHLKSRSGRFGSFRLQQLVLIESAAALLLAAWVVDMMALVPAGVVAVALVLLAVVRRRGRSLPEWLGTAWALRARLKRASNTVVPPGTLPGLAPAVECDPTLRTYSHGDRDQRPIGMIGDGGFLTVVLQVESDATALRADRGQRPLPIGLVRDALEVDDIRLESAQILLHTQPAPALRLPQQSLAVANYAPLHAQATSPAVRITWIALKLNPELCPEAVAARGGGVEGAQKCAARTALHLASRLTGAGLNTTVLTEEELADAVATSACANPLVTAQAGRTETPQRRTEESSRSWRCDNRRHTTYWVRRWPRIDAGSGTGGLPQLVALLTAVPALATTFSLTIARAGAQESSISGHLRVTGRSEAELAAAREALEHSAREAKAGIVPLDHEQLPGMLATLPFGGAR</sequence>
<keyword evidence="5 8" id="KW-1133">Transmembrane helix</keyword>
<evidence type="ECO:0000256" key="2">
    <source>
        <dbReference type="ARBA" id="ARBA00007759"/>
    </source>
</evidence>
<feature type="transmembrane region" description="Helical" evidence="8">
    <location>
        <begin position="86"/>
        <end position="103"/>
    </location>
</feature>
<evidence type="ECO:0000256" key="3">
    <source>
        <dbReference type="ARBA" id="ARBA00022475"/>
    </source>
</evidence>
<dbReference type="EMBL" id="CP108318">
    <property type="protein sequence ID" value="WTW61095.1"/>
    <property type="molecule type" value="Genomic_DNA"/>
</dbReference>
<keyword evidence="3" id="KW-1003">Cell membrane</keyword>
<evidence type="ECO:0000256" key="7">
    <source>
        <dbReference type="SAM" id="MobiDB-lite"/>
    </source>
</evidence>
<evidence type="ECO:0000313" key="10">
    <source>
        <dbReference type="EMBL" id="WTW61095.1"/>
    </source>
</evidence>
<reference evidence="10" key="1">
    <citation type="submission" date="2022-10" db="EMBL/GenBank/DDBJ databases">
        <title>The complete genomes of actinobacterial strains from the NBC collection.</title>
        <authorList>
            <person name="Joergensen T.S."/>
            <person name="Alvarez Arevalo M."/>
            <person name="Sterndorff E.B."/>
            <person name="Faurdal D."/>
            <person name="Vuksanovic O."/>
            <person name="Mourched A.-S."/>
            <person name="Charusanti P."/>
            <person name="Shaw S."/>
            <person name="Blin K."/>
            <person name="Weber T."/>
        </authorList>
    </citation>
    <scope>NUCLEOTIDE SEQUENCE</scope>
    <source>
        <strain evidence="10">NBC_00003</strain>
    </source>
</reference>
<keyword evidence="6 8" id="KW-0472">Membrane</keyword>
<evidence type="ECO:0000256" key="1">
    <source>
        <dbReference type="ARBA" id="ARBA00004236"/>
    </source>
</evidence>
<feature type="compositionally biased region" description="Low complexity" evidence="7">
    <location>
        <begin position="16"/>
        <end position="26"/>
    </location>
</feature>
<comment type="subcellular location">
    <subcellularLocation>
        <location evidence="1">Cell membrane</location>
    </subcellularLocation>
</comment>
<comment type="similarity">
    <text evidence="2">Belongs to the EccE family.</text>
</comment>
<protein>
    <submittedName>
        <fullName evidence="10">Type VII secretion protein EccE</fullName>
    </submittedName>
</protein>
<dbReference type="AlphaFoldDB" id="A0AAU2V242"/>
<evidence type="ECO:0000256" key="5">
    <source>
        <dbReference type="ARBA" id="ARBA00022989"/>
    </source>
</evidence>
<proteinExistence type="inferred from homology"/>
<feature type="region of interest" description="Disordered" evidence="7">
    <location>
        <begin position="1"/>
        <end position="52"/>
    </location>
</feature>
<feature type="compositionally biased region" description="Low complexity" evidence="7">
    <location>
        <begin position="37"/>
        <end position="49"/>
    </location>
</feature>
<organism evidence="10">
    <name type="scientific">Streptomyces sp. NBC_00003</name>
    <dbReference type="NCBI Taxonomy" id="2903608"/>
    <lineage>
        <taxon>Bacteria</taxon>
        <taxon>Bacillati</taxon>
        <taxon>Actinomycetota</taxon>
        <taxon>Actinomycetes</taxon>
        <taxon>Kitasatosporales</taxon>
        <taxon>Streptomycetaceae</taxon>
        <taxon>Streptomyces</taxon>
    </lineage>
</organism>
<evidence type="ECO:0000256" key="4">
    <source>
        <dbReference type="ARBA" id="ARBA00022692"/>
    </source>
</evidence>
<gene>
    <name evidence="10" type="primary">eccE</name>
    <name evidence="10" type="ORF">OG549_10765</name>
</gene>
<dbReference type="NCBIfam" id="TIGR03923">
    <property type="entry name" value="T7SS_EccE"/>
    <property type="match status" value="1"/>
</dbReference>
<dbReference type="InterPro" id="IPR050051">
    <property type="entry name" value="EccE_dom"/>
</dbReference>
<keyword evidence="4 8" id="KW-0812">Transmembrane</keyword>
<feature type="domain" description="Type VII secretion system protein EccE" evidence="9">
    <location>
        <begin position="247"/>
        <end position="354"/>
    </location>
</feature>
<name>A0AAU2V242_9ACTN</name>
<accession>A0AAU2V242</accession>